<dbReference type="AlphaFoldDB" id="A0A1I4IF63"/>
<proteinExistence type="predicted"/>
<keyword evidence="2" id="KW-1185">Reference proteome</keyword>
<dbReference type="EMBL" id="FOTK01000006">
    <property type="protein sequence ID" value="SFL52999.1"/>
    <property type="molecule type" value="Genomic_DNA"/>
</dbReference>
<name>A0A1I4IF63_9HYPH</name>
<reference evidence="2" key="1">
    <citation type="submission" date="2016-10" db="EMBL/GenBank/DDBJ databases">
        <authorList>
            <person name="Varghese N."/>
            <person name="Submissions S."/>
        </authorList>
    </citation>
    <scope>NUCLEOTIDE SEQUENCE [LARGE SCALE GENOMIC DNA]</scope>
    <source>
        <strain evidence="2">BL36</strain>
    </source>
</reference>
<protein>
    <submittedName>
        <fullName evidence="1">Uncharacterized protein</fullName>
    </submittedName>
</protein>
<accession>A0A1I4IF63</accession>
<dbReference type="STRING" id="582667.SAMN05192568_1006112"/>
<dbReference type="RefSeq" id="WP_092038904.1">
    <property type="nucleotide sequence ID" value="NZ_FOTK01000006.1"/>
</dbReference>
<sequence>MRSGRRFSLPIDPWPQASLGERMSVGLVLTLLLAVPLCAASAVMVVSATIGAYITWSYDLGASLRNAIERQIGRMAGAHGRAFRKV</sequence>
<dbReference type="OrthoDB" id="8004749at2"/>
<gene>
    <name evidence="1" type="ORF">SAMN05192568_1006112</name>
</gene>
<organism evidence="1 2">
    <name type="scientific">Methylobacterium pseudosasicola</name>
    <dbReference type="NCBI Taxonomy" id="582667"/>
    <lineage>
        <taxon>Bacteria</taxon>
        <taxon>Pseudomonadati</taxon>
        <taxon>Pseudomonadota</taxon>
        <taxon>Alphaproteobacteria</taxon>
        <taxon>Hyphomicrobiales</taxon>
        <taxon>Methylobacteriaceae</taxon>
        <taxon>Methylobacterium</taxon>
    </lineage>
</organism>
<dbReference type="Proteomes" id="UP000199048">
    <property type="component" value="Unassembled WGS sequence"/>
</dbReference>
<evidence type="ECO:0000313" key="2">
    <source>
        <dbReference type="Proteomes" id="UP000199048"/>
    </source>
</evidence>
<evidence type="ECO:0000313" key="1">
    <source>
        <dbReference type="EMBL" id="SFL52999.1"/>
    </source>
</evidence>